<keyword evidence="1" id="KW-1133">Transmembrane helix</keyword>
<evidence type="ECO:0000313" key="3">
    <source>
        <dbReference type="Proteomes" id="UP000604046"/>
    </source>
</evidence>
<keyword evidence="1" id="KW-0812">Transmembrane</keyword>
<gene>
    <name evidence="2" type="ORF">SNAT2548_LOCUS16090</name>
</gene>
<dbReference type="AlphaFoldDB" id="A0A812N789"/>
<feature type="transmembrane region" description="Helical" evidence="1">
    <location>
        <begin position="103"/>
        <end position="127"/>
    </location>
</feature>
<feature type="transmembrane region" description="Helical" evidence="1">
    <location>
        <begin position="72"/>
        <end position="91"/>
    </location>
</feature>
<evidence type="ECO:0000313" key="2">
    <source>
        <dbReference type="EMBL" id="CAE7306179.1"/>
    </source>
</evidence>
<evidence type="ECO:0000256" key="1">
    <source>
        <dbReference type="SAM" id="Phobius"/>
    </source>
</evidence>
<dbReference type="EMBL" id="CAJNDS010002074">
    <property type="protein sequence ID" value="CAE7306179.1"/>
    <property type="molecule type" value="Genomic_DNA"/>
</dbReference>
<proteinExistence type="predicted"/>
<keyword evidence="1" id="KW-0472">Membrane</keyword>
<comment type="caution">
    <text evidence="2">The sequence shown here is derived from an EMBL/GenBank/DDBJ whole genome shotgun (WGS) entry which is preliminary data.</text>
</comment>
<accession>A0A812N789</accession>
<name>A0A812N789_9DINO</name>
<organism evidence="2 3">
    <name type="scientific">Symbiodinium natans</name>
    <dbReference type="NCBI Taxonomy" id="878477"/>
    <lineage>
        <taxon>Eukaryota</taxon>
        <taxon>Sar</taxon>
        <taxon>Alveolata</taxon>
        <taxon>Dinophyceae</taxon>
        <taxon>Suessiales</taxon>
        <taxon>Symbiodiniaceae</taxon>
        <taxon>Symbiodinium</taxon>
    </lineage>
</organism>
<feature type="transmembrane region" description="Helical" evidence="1">
    <location>
        <begin position="39"/>
        <end position="60"/>
    </location>
</feature>
<reference evidence="2" key="1">
    <citation type="submission" date="2021-02" db="EMBL/GenBank/DDBJ databases">
        <authorList>
            <person name="Dougan E. K."/>
            <person name="Rhodes N."/>
            <person name="Thang M."/>
            <person name="Chan C."/>
        </authorList>
    </citation>
    <scope>NUCLEOTIDE SEQUENCE</scope>
</reference>
<feature type="transmembrane region" description="Helical" evidence="1">
    <location>
        <begin position="147"/>
        <end position="166"/>
    </location>
</feature>
<dbReference type="Proteomes" id="UP000604046">
    <property type="component" value="Unassembled WGS sequence"/>
</dbReference>
<keyword evidence="3" id="KW-1185">Reference proteome</keyword>
<dbReference type="OrthoDB" id="437434at2759"/>
<sequence length="232" mass="25642">MFFPTCGLPEGLRQTRGRYLKCALPWIAEAFYIRAGVHYCLITLCLVEVQIAATLATASLRNFNFANWLGKALPYSWVLAAGLVVADCSTLEQNTIVLRNGVITGAAPVVAAVMAVCFVLTFMLYLLAVVKVTHLRCSKAVVWSTSFQALLYPLNFTITVFPTWFIHKSYVKDYGRGLHHWVAAVCLDSNGWINALTYSWQSVNQHQDAFGVLPGLDVSLLQNSEAVGFEVT</sequence>
<protein>
    <submittedName>
        <fullName evidence="2">Uncharacterized protein</fullName>
    </submittedName>
</protein>